<geneLocation type="chloroplast" evidence="5"/>
<dbReference type="GeneID" id="36958108"/>
<dbReference type="GO" id="GO:0006310">
    <property type="term" value="P:DNA recombination"/>
    <property type="evidence" value="ECO:0007669"/>
    <property type="project" value="UniProtKB-KW"/>
</dbReference>
<accession>A0A2U9NMM4</accession>
<evidence type="ECO:0000256" key="3">
    <source>
        <dbReference type="SAM" id="Coils"/>
    </source>
</evidence>
<dbReference type="SUPFAM" id="SSF56349">
    <property type="entry name" value="DNA breaking-rejoining enzymes"/>
    <property type="match status" value="1"/>
</dbReference>
<keyword evidence="3" id="KW-0175">Coiled coil</keyword>
<dbReference type="InterPro" id="IPR013762">
    <property type="entry name" value="Integrase-like_cat_sf"/>
</dbReference>
<feature type="coiled-coil region" evidence="3">
    <location>
        <begin position="57"/>
        <end position="91"/>
    </location>
</feature>
<evidence type="ECO:0000259" key="4">
    <source>
        <dbReference type="PROSITE" id="PS51898"/>
    </source>
</evidence>
<feature type="domain" description="Tyr recombinase" evidence="4">
    <location>
        <begin position="102"/>
        <end position="297"/>
    </location>
</feature>
<dbReference type="EMBL" id="MG755792">
    <property type="protein sequence ID" value="AWT38348.1"/>
    <property type="molecule type" value="Genomic_DNA"/>
</dbReference>
<evidence type="ECO:0000256" key="2">
    <source>
        <dbReference type="ARBA" id="ARBA00023172"/>
    </source>
</evidence>
<name>A0A2U9NMM4_9STRA</name>
<keyword evidence="5" id="KW-0150">Chloroplast</keyword>
<keyword evidence="2" id="KW-0233">DNA recombination</keyword>
<keyword evidence="1" id="KW-0238">DNA-binding</keyword>
<sequence length="300" mass="34883">MGKKNQIQKINKENNQLILEVESKLDLLVKGQENNSNKLEVILNDLRKGFIGLALRNEELLQSNDQLKEQLDDVLKELNTIKKEREEKAARQKKWAKRKRLPKRDPINLEIYNLLMKESEGPTYIATRTRIAICLLTVTGIRIGELLSLKVGQLETLIKEGWISIDRLKRGPANHKAFLTSEGKKIVKARKRDFEFLFLMKDKDSHIFTSDRKPNQKLRRETITMDVNKVTHSVSNFLPSKPNITSHSFRIGYISQLWKDTKDIEFVRQTIGHRSLNATSSYVSEMGEKERQDRFSRINT</sequence>
<dbReference type="Pfam" id="PF00589">
    <property type="entry name" value="Phage_integrase"/>
    <property type="match status" value="1"/>
</dbReference>
<evidence type="ECO:0000256" key="1">
    <source>
        <dbReference type="ARBA" id="ARBA00023125"/>
    </source>
</evidence>
<dbReference type="CDD" id="cd00397">
    <property type="entry name" value="DNA_BRE_C"/>
    <property type="match status" value="1"/>
</dbReference>
<proteinExistence type="predicted"/>
<dbReference type="RefSeq" id="YP_009495909.1">
    <property type="nucleotide sequence ID" value="NC_037995.1"/>
</dbReference>
<dbReference type="InterPro" id="IPR002104">
    <property type="entry name" value="Integrase_catalytic"/>
</dbReference>
<dbReference type="AlphaFoldDB" id="A0A2U9NMM4"/>
<dbReference type="InterPro" id="IPR011010">
    <property type="entry name" value="DNA_brk_join_enz"/>
</dbReference>
<dbReference type="PANTHER" id="PTHR30349">
    <property type="entry name" value="PHAGE INTEGRASE-RELATED"/>
    <property type="match status" value="1"/>
</dbReference>
<dbReference type="PANTHER" id="PTHR30349:SF41">
    <property type="entry name" value="INTEGRASE_RECOMBINASE PROTEIN MJ0367-RELATED"/>
    <property type="match status" value="1"/>
</dbReference>
<dbReference type="InterPro" id="IPR050090">
    <property type="entry name" value="Tyrosine_recombinase_XerCD"/>
</dbReference>
<protein>
    <submittedName>
        <fullName evidence="5">Putative integrase/recombinase protein</fullName>
    </submittedName>
</protein>
<organism evidence="5">
    <name type="scientific">Plagiogramma staurophorum</name>
    <dbReference type="NCBI Taxonomy" id="1003089"/>
    <lineage>
        <taxon>Eukaryota</taxon>
        <taxon>Sar</taxon>
        <taxon>Stramenopiles</taxon>
        <taxon>Ochrophyta</taxon>
        <taxon>Bacillariophyta</taxon>
        <taxon>Mediophyceae</taxon>
        <taxon>Biddulphiophycidae</taxon>
        <taxon>Triceratiales</taxon>
        <taxon>Plagiogrammaceae</taxon>
        <taxon>Plagiogramma</taxon>
    </lineage>
</organism>
<reference evidence="5" key="1">
    <citation type="journal article" date="2018" name="Adv. Bot. Res.">
        <title>Evolution of the Plastid Genomes in Diatoms.</title>
        <authorList>
            <person name="Yu M."/>
            <person name="Ashworth M.P."/>
            <person name="Hajrah N.H."/>
            <person name="Khiyami M.A."/>
            <person name="Sabir M.J."/>
            <person name="Alhebshi A.M."/>
            <person name="Al-Malki A.L."/>
            <person name="Sabir J.S.M."/>
            <person name="Theriot E.C."/>
            <person name="Jansen R.K."/>
        </authorList>
    </citation>
    <scope>NUCLEOTIDE SEQUENCE</scope>
</reference>
<dbReference type="GO" id="GO:0003677">
    <property type="term" value="F:DNA binding"/>
    <property type="evidence" value="ECO:0007669"/>
    <property type="project" value="UniProtKB-KW"/>
</dbReference>
<dbReference type="PROSITE" id="PS51898">
    <property type="entry name" value="TYR_RECOMBINASE"/>
    <property type="match status" value="1"/>
</dbReference>
<keyword evidence="5" id="KW-0934">Plastid</keyword>
<gene>
    <name evidence="5" type="primary">tyrC</name>
</gene>
<dbReference type="GO" id="GO:0015074">
    <property type="term" value="P:DNA integration"/>
    <property type="evidence" value="ECO:0007669"/>
    <property type="project" value="InterPro"/>
</dbReference>
<dbReference type="Gene3D" id="1.10.443.10">
    <property type="entry name" value="Intergrase catalytic core"/>
    <property type="match status" value="1"/>
</dbReference>
<evidence type="ECO:0000313" key="5">
    <source>
        <dbReference type="EMBL" id="AWT38348.1"/>
    </source>
</evidence>